<organism evidence="2 3">
    <name type="scientific">Candidatus Lokiarchaeum ossiferum</name>
    <dbReference type="NCBI Taxonomy" id="2951803"/>
    <lineage>
        <taxon>Archaea</taxon>
        <taxon>Promethearchaeati</taxon>
        <taxon>Promethearchaeota</taxon>
        <taxon>Promethearchaeia</taxon>
        <taxon>Promethearchaeales</taxon>
        <taxon>Promethearchaeaceae</taxon>
        <taxon>Candidatus Lokiarchaeum</taxon>
    </lineage>
</organism>
<name>A0ABY6HL15_9ARCH</name>
<keyword evidence="3" id="KW-1185">Reference proteome</keyword>
<evidence type="ECO:0000256" key="1">
    <source>
        <dbReference type="SAM" id="Phobius"/>
    </source>
</evidence>
<evidence type="ECO:0000313" key="3">
    <source>
        <dbReference type="Proteomes" id="UP001208689"/>
    </source>
</evidence>
<feature type="transmembrane region" description="Helical" evidence="1">
    <location>
        <begin position="153"/>
        <end position="177"/>
    </location>
</feature>
<sequence>MEQDLISEIKPTILNKTTKLITQVVGIFLAFSSFEHGLFESLQGNKKTEGFIIQSISQDMRFWEGGSEEAFTIIPNYLVTGILVMILSLTIIIWLLFFLNNIYGTKILGLLFLLITLVGGGIGYIPIVISLLIHSSKINKPIKEQNIKINSKIWPFTIGFATITWIILIEIAIWGYFPGVTGHDDLMNIVWICLLSTFIFVNISFLSGYSKDRENNLEYTKSNSNN</sequence>
<feature type="transmembrane region" description="Helical" evidence="1">
    <location>
        <begin position="189"/>
        <end position="209"/>
    </location>
</feature>
<keyword evidence="1" id="KW-1133">Transmembrane helix</keyword>
<protein>
    <submittedName>
        <fullName evidence="2">Uncharacterized protein</fullName>
    </submittedName>
</protein>
<feature type="transmembrane region" description="Helical" evidence="1">
    <location>
        <begin position="111"/>
        <end position="133"/>
    </location>
</feature>
<dbReference type="Proteomes" id="UP001208689">
    <property type="component" value="Chromosome"/>
</dbReference>
<reference evidence="2" key="1">
    <citation type="submission" date="2022-09" db="EMBL/GenBank/DDBJ databases">
        <title>Actin cytoskeleton and complex cell architecture in an #Asgard archaeon.</title>
        <authorList>
            <person name="Ponce Toledo R.I."/>
            <person name="Schleper C."/>
            <person name="Rodrigues Oliveira T."/>
            <person name="Wollweber F."/>
            <person name="Xu J."/>
            <person name="Rittmann S."/>
            <person name="Klingl A."/>
            <person name="Pilhofer M."/>
        </authorList>
    </citation>
    <scope>NUCLEOTIDE SEQUENCE</scope>
    <source>
        <strain evidence="2">B-35</strain>
    </source>
</reference>
<proteinExistence type="predicted"/>
<evidence type="ECO:0000313" key="2">
    <source>
        <dbReference type="EMBL" id="UYP44205.1"/>
    </source>
</evidence>
<accession>A0ABY6HL15</accession>
<keyword evidence="1" id="KW-0812">Transmembrane</keyword>
<dbReference type="EMBL" id="CP104013">
    <property type="protein sequence ID" value="UYP44205.1"/>
    <property type="molecule type" value="Genomic_DNA"/>
</dbReference>
<keyword evidence="1" id="KW-0472">Membrane</keyword>
<gene>
    <name evidence="2" type="ORF">NEF87_000490</name>
</gene>
<feature type="transmembrane region" description="Helical" evidence="1">
    <location>
        <begin position="77"/>
        <end position="99"/>
    </location>
</feature>